<dbReference type="GO" id="GO:0000049">
    <property type="term" value="F:tRNA binding"/>
    <property type="evidence" value="ECO:0007669"/>
    <property type="project" value="UniProtKB-UniRule"/>
</dbReference>
<keyword evidence="4 13" id="KW-0963">Cytoplasm</keyword>
<keyword evidence="17" id="KW-1185">Reference proteome</keyword>
<dbReference type="PROSITE" id="PS51918">
    <property type="entry name" value="RADICAL_SAM"/>
    <property type="match status" value="1"/>
</dbReference>
<dbReference type="PIRSF" id="PIRSF006004">
    <property type="entry name" value="CHP00048"/>
    <property type="match status" value="1"/>
</dbReference>
<dbReference type="InterPro" id="IPR027492">
    <property type="entry name" value="RNA_MTrfase_RlmN"/>
</dbReference>
<dbReference type="GO" id="GO:0051539">
    <property type="term" value="F:4 iron, 4 sulfur cluster binding"/>
    <property type="evidence" value="ECO:0007669"/>
    <property type="project" value="UniProtKB-UniRule"/>
</dbReference>
<dbReference type="GO" id="GO:0030488">
    <property type="term" value="P:tRNA methylation"/>
    <property type="evidence" value="ECO:0007669"/>
    <property type="project" value="UniProtKB-UniRule"/>
</dbReference>
<feature type="binding site" evidence="13">
    <location>
        <position position="121"/>
    </location>
    <ligand>
        <name>[4Fe-4S] cluster</name>
        <dbReference type="ChEBI" id="CHEBI:49883"/>
        <note>4Fe-4S-S-AdoMet</note>
    </ligand>
</feature>
<dbReference type="GO" id="GO:0005737">
    <property type="term" value="C:cytoplasm"/>
    <property type="evidence" value="ECO:0007669"/>
    <property type="project" value="UniProtKB-SubCell"/>
</dbReference>
<evidence type="ECO:0000256" key="14">
    <source>
        <dbReference type="SAM" id="MobiDB-lite"/>
    </source>
</evidence>
<keyword evidence="10 13" id="KW-0408">Iron</keyword>
<dbReference type="AlphaFoldDB" id="A0A9X0QHV2"/>
<evidence type="ECO:0000313" key="17">
    <source>
        <dbReference type="Proteomes" id="UP000535182"/>
    </source>
</evidence>
<dbReference type="Gene3D" id="3.20.20.70">
    <property type="entry name" value="Aldolase class I"/>
    <property type="match status" value="1"/>
</dbReference>
<dbReference type="EMBL" id="JACHEB010000010">
    <property type="protein sequence ID" value="MBB5330574.1"/>
    <property type="molecule type" value="Genomic_DNA"/>
</dbReference>
<feature type="binding site" evidence="13">
    <location>
        <begin position="172"/>
        <end position="173"/>
    </location>
    <ligand>
        <name>S-adenosyl-L-methionine</name>
        <dbReference type="ChEBI" id="CHEBI:59789"/>
    </ligand>
</feature>
<protein>
    <recommendedName>
        <fullName evidence="13">Probable dual-specificity RNA methyltransferase RlmN</fullName>
        <ecNumber evidence="13">2.1.1.192</ecNumber>
    </recommendedName>
    <alternativeName>
        <fullName evidence="13">23S rRNA (adenine(2503)-C(2))-methyltransferase</fullName>
    </alternativeName>
    <alternativeName>
        <fullName evidence="13">23S rRNA m2A2503 methyltransferase</fullName>
    </alternativeName>
    <alternativeName>
        <fullName evidence="13">Ribosomal RNA large subunit methyltransferase N</fullName>
    </alternativeName>
    <alternativeName>
        <fullName evidence="13">tRNA (adenine(37)-C(2))-methyltransferase</fullName>
    </alternativeName>
    <alternativeName>
        <fullName evidence="13">tRNA m2A37 methyltransferase</fullName>
    </alternativeName>
</protein>
<dbReference type="SFLD" id="SFLDF00275">
    <property type="entry name" value="adenosine_C2_methyltransferase"/>
    <property type="match status" value="1"/>
</dbReference>
<dbReference type="InterPro" id="IPR007197">
    <property type="entry name" value="rSAM"/>
</dbReference>
<comment type="caution">
    <text evidence="16">The sequence shown here is derived from an EMBL/GenBank/DDBJ whole genome shotgun (WGS) entry which is preliminary data.</text>
</comment>
<comment type="caution">
    <text evidence="13">Lacks conserved residue(s) required for the propagation of feature annotation.</text>
</comment>
<proteinExistence type="inferred from homology"/>
<keyword evidence="5 13" id="KW-0698">rRNA processing</keyword>
<evidence type="ECO:0000256" key="5">
    <source>
        <dbReference type="ARBA" id="ARBA00022552"/>
    </source>
</evidence>
<evidence type="ECO:0000256" key="12">
    <source>
        <dbReference type="ARBA" id="ARBA00023157"/>
    </source>
</evidence>
<comment type="cofactor">
    <cofactor evidence="13">
        <name>[4Fe-4S] cluster</name>
        <dbReference type="ChEBI" id="CHEBI:49883"/>
    </cofactor>
    <text evidence="13">Binds 1 [4Fe-4S] cluster. The cluster is coordinated with 3 cysteines and an exchangeable S-adenosyl-L-methionine.</text>
</comment>
<dbReference type="CDD" id="cd01335">
    <property type="entry name" value="Radical_SAM"/>
    <property type="match status" value="1"/>
</dbReference>
<feature type="region of interest" description="Disordered" evidence="14">
    <location>
        <begin position="77"/>
        <end position="105"/>
    </location>
</feature>
<comment type="similarity">
    <text evidence="2 13">Belongs to the radical SAM superfamily. RlmN family.</text>
</comment>
<comment type="catalytic activity">
    <reaction evidence="13">
        <text>adenosine(2503) in 23S rRNA + 2 reduced [2Fe-2S]-[ferredoxin] + 2 S-adenosyl-L-methionine = 2-methyladenosine(2503) in 23S rRNA + 5'-deoxyadenosine + L-methionine + 2 oxidized [2Fe-2S]-[ferredoxin] + S-adenosyl-L-homocysteine</text>
        <dbReference type="Rhea" id="RHEA:42916"/>
        <dbReference type="Rhea" id="RHEA-COMP:10000"/>
        <dbReference type="Rhea" id="RHEA-COMP:10001"/>
        <dbReference type="Rhea" id="RHEA-COMP:10152"/>
        <dbReference type="Rhea" id="RHEA-COMP:10282"/>
        <dbReference type="ChEBI" id="CHEBI:17319"/>
        <dbReference type="ChEBI" id="CHEBI:33737"/>
        <dbReference type="ChEBI" id="CHEBI:33738"/>
        <dbReference type="ChEBI" id="CHEBI:57844"/>
        <dbReference type="ChEBI" id="CHEBI:57856"/>
        <dbReference type="ChEBI" id="CHEBI:59789"/>
        <dbReference type="ChEBI" id="CHEBI:74411"/>
        <dbReference type="ChEBI" id="CHEBI:74497"/>
        <dbReference type="EC" id="2.1.1.192"/>
    </reaction>
</comment>
<comment type="miscellaneous">
    <text evidence="13">Reaction proceeds by a ping-pong mechanism involving intermediate methylation of a conserved cysteine residue.</text>
</comment>
<dbReference type="NCBIfam" id="TIGR00048">
    <property type="entry name" value="rRNA_mod_RlmN"/>
    <property type="match status" value="1"/>
</dbReference>
<evidence type="ECO:0000256" key="3">
    <source>
        <dbReference type="ARBA" id="ARBA00022485"/>
    </source>
</evidence>
<comment type="function">
    <text evidence="13">Specifically methylates position 2 of adenine 2503 in 23S rRNA and position 2 of adenine 37 in tRNAs.</text>
</comment>
<feature type="binding site" evidence="13">
    <location>
        <position position="202"/>
    </location>
    <ligand>
        <name>S-adenosyl-L-methionine</name>
        <dbReference type="ChEBI" id="CHEBI:59789"/>
    </ligand>
</feature>
<feature type="binding site" evidence="13">
    <location>
        <begin position="225"/>
        <end position="227"/>
    </location>
    <ligand>
        <name>S-adenosyl-L-methionine</name>
        <dbReference type="ChEBI" id="CHEBI:59789"/>
    </ligand>
</feature>
<evidence type="ECO:0000256" key="9">
    <source>
        <dbReference type="ARBA" id="ARBA00022723"/>
    </source>
</evidence>
<keyword evidence="8 13" id="KW-0949">S-adenosyl-L-methionine</keyword>
<dbReference type="GO" id="GO:0019843">
    <property type="term" value="F:rRNA binding"/>
    <property type="evidence" value="ECO:0007669"/>
    <property type="project" value="UniProtKB-UniRule"/>
</dbReference>
<dbReference type="Pfam" id="PF04055">
    <property type="entry name" value="Radical_SAM"/>
    <property type="match status" value="1"/>
</dbReference>
<accession>A0A9X0QHV2</accession>
<dbReference type="PANTHER" id="PTHR30544:SF5">
    <property type="entry name" value="RADICAL SAM CORE DOMAIN-CONTAINING PROTEIN"/>
    <property type="match status" value="1"/>
</dbReference>
<reference evidence="16 17" key="1">
    <citation type="submission" date="2020-08" db="EMBL/GenBank/DDBJ databases">
        <title>Genomic Encyclopedia of Type Strains, Phase IV (KMG-V): Genome sequencing to study the core and pangenomes of soil and plant-associated prokaryotes.</title>
        <authorList>
            <person name="Whitman W."/>
        </authorList>
    </citation>
    <scope>NUCLEOTIDE SEQUENCE [LARGE SCALE GENOMIC DNA]</scope>
    <source>
        <strain evidence="16 17">X5P2</strain>
    </source>
</reference>
<dbReference type="HAMAP" id="MF_01849">
    <property type="entry name" value="RNA_methyltr_RlmN"/>
    <property type="match status" value="1"/>
</dbReference>
<keyword evidence="7 13" id="KW-0808">Transferase</keyword>
<evidence type="ECO:0000256" key="6">
    <source>
        <dbReference type="ARBA" id="ARBA00022603"/>
    </source>
</evidence>
<dbReference type="InterPro" id="IPR004383">
    <property type="entry name" value="rRNA_lsu_MTrfase_RlmN/Cfr"/>
</dbReference>
<dbReference type="EC" id="2.1.1.192" evidence="13"/>
<evidence type="ECO:0000256" key="13">
    <source>
        <dbReference type="HAMAP-Rule" id="MF_01849"/>
    </source>
</evidence>
<feature type="domain" description="Radical SAM core" evidence="15">
    <location>
        <begin position="107"/>
        <end position="338"/>
    </location>
</feature>
<keyword evidence="13" id="KW-0819">tRNA processing</keyword>
<keyword evidence="9 13" id="KW-0479">Metal-binding</keyword>
<keyword evidence="6 13" id="KW-0489">Methyltransferase</keyword>
<feature type="binding site" evidence="13">
    <location>
        <position position="125"/>
    </location>
    <ligand>
        <name>[4Fe-4S] cluster</name>
        <dbReference type="ChEBI" id="CHEBI:49883"/>
        <note>4Fe-4S-S-AdoMet</note>
    </ligand>
</feature>
<comment type="subcellular location">
    <subcellularLocation>
        <location evidence="1 13">Cytoplasm</location>
    </subcellularLocation>
</comment>
<dbReference type="InterPro" id="IPR058240">
    <property type="entry name" value="rSAM_sf"/>
</dbReference>
<keyword evidence="11 13" id="KW-0411">Iron-sulfur</keyword>
<evidence type="ECO:0000256" key="7">
    <source>
        <dbReference type="ARBA" id="ARBA00022679"/>
    </source>
</evidence>
<dbReference type="SFLD" id="SFLDS00029">
    <property type="entry name" value="Radical_SAM"/>
    <property type="match status" value="1"/>
</dbReference>
<dbReference type="GO" id="GO:0070475">
    <property type="term" value="P:rRNA base methylation"/>
    <property type="evidence" value="ECO:0007669"/>
    <property type="project" value="UniProtKB-UniRule"/>
</dbReference>
<dbReference type="InterPro" id="IPR013785">
    <property type="entry name" value="Aldolase_TIM"/>
</dbReference>
<evidence type="ECO:0000256" key="2">
    <source>
        <dbReference type="ARBA" id="ARBA00007544"/>
    </source>
</evidence>
<feature type="compositionally biased region" description="Basic and acidic residues" evidence="14">
    <location>
        <begin position="85"/>
        <end position="105"/>
    </location>
</feature>
<evidence type="ECO:0000256" key="8">
    <source>
        <dbReference type="ARBA" id="ARBA00022691"/>
    </source>
</evidence>
<evidence type="ECO:0000259" key="15">
    <source>
        <dbReference type="PROSITE" id="PS51918"/>
    </source>
</evidence>
<feature type="active site" description="Proton acceptor" evidence="13">
    <location>
        <position position="76"/>
    </location>
</feature>
<evidence type="ECO:0000256" key="4">
    <source>
        <dbReference type="ARBA" id="ARBA00022490"/>
    </source>
</evidence>
<dbReference type="Gene3D" id="1.10.150.530">
    <property type="match status" value="1"/>
</dbReference>
<dbReference type="GO" id="GO:0046872">
    <property type="term" value="F:metal ion binding"/>
    <property type="evidence" value="ECO:0007669"/>
    <property type="project" value="UniProtKB-KW"/>
</dbReference>
<feature type="binding site" evidence="13">
    <location>
        <position position="301"/>
    </location>
    <ligand>
        <name>S-adenosyl-L-methionine</name>
        <dbReference type="ChEBI" id="CHEBI:59789"/>
    </ligand>
</feature>
<evidence type="ECO:0000256" key="11">
    <source>
        <dbReference type="ARBA" id="ARBA00023014"/>
    </source>
</evidence>
<evidence type="ECO:0000256" key="1">
    <source>
        <dbReference type="ARBA" id="ARBA00004496"/>
    </source>
</evidence>
<comment type="catalytic activity">
    <reaction evidence="13">
        <text>adenosine(37) in tRNA + 2 reduced [2Fe-2S]-[ferredoxin] + 2 S-adenosyl-L-methionine = 2-methyladenosine(37) in tRNA + 5'-deoxyadenosine + L-methionine + 2 oxidized [2Fe-2S]-[ferredoxin] + S-adenosyl-L-homocysteine</text>
        <dbReference type="Rhea" id="RHEA:43332"/>
        <dbReference type="Rhea" id="RHEA-COMP:10000"/>
        <dbReference type="Rhea" id="RHEA-COMP:10001"/>
        <dbReference type="Rhea" id="RHEA-COMP:10162"/>
        <dbReference type="Rhea" id="RHEA-COMP:10485"/>
        <dbReference type="ChEBI" id="CHEBI:17319"/>
        <dbReference type="ChEBI" id="CHEBI:33737"/>
        <dbReference type="ChEBI" id="CHEBI:33738"/>
        <dbReference type="ChEBI" id="CHEBI:57844"/>
        <dbReference type="ChEBI" id="CHEBI:57856"/>
        <dbReference type="ChEBI" id="CHEBI:59789"/>
        <dbReference type="ChEBI" id="CHEBI:74411"/>
        <dbReference type="ChEBI" id="CHEBI:74497"/>
        <dbReference type="EC" id="2.1.1.192"/>
    </reaction>
</comment>
<dbReference type="Proteomes" id="UP000535182">
    <property type="component" value="Unassembled WGS sequence"/>
</dbReference>
<evidence type="ECO:0000256" key="10">
    <source>
        <dbReference type="ARBA" id="ARBA00023004"/>
    </source>
</evidence>
<dbReference type="InterPro" id="IPR040072">
    <property type="entry name" value="Methyltransferase_A"/>
</dbReference>
<keyword evidence="3 13" id="KW-0004">4Fe-4S</keyword>
<organism evidence="16 17">
    <name type="scientific">Tunturiibacter gelidiferens</name>
    <dbReference type="NCBI Taxonomy" id="3069689"/>
    <lineage>
        <taxon>Bacteria</taxon>
        <taxon>Pseudomonadati</taxon>
        <taxon>Acidobacteriota</taxon>
        <taxon>Terriglobia</taxon>
        <taxon>Terriglobales</taxon>
        <taxon>Acidobacteriaceae</taxon>
        <taxon>Tunturiibacter</taxon>
    </lineage>
</organism>
<gene>
    <name evidence="13" type="primary">rlmN</name>
    <name evidence="16" type="ORF">HDF14_004209</name>
</gene>
<feature type="binding site" evidence="13">
    <location>
        <position position="128"/>
    </location>
    <ligand>
        <name>[4Fe-4S] cluster</name>
        <dbReference type="ChEBI" id="CHEBI:49883"/>
        <note>4Fe-4S-S-AdoMet</note>
    </ligand>
</feature>
<evidence type="ECO:0000313" key="16">
    <source>
        <dbReference type="EMBL" id="MBB5330574.1"/>
    </source>
</evidence>
<dbReference type="SFLD" id="SFLDG01062">
    <property type="entry name" value="methyltransferase_(Class_A)"/>
    <property type="match status" value="1"/>
</dbReference>
<dbReference type="SUPFAM" id="SSF102114">
    <property type="entry name" value="Radical SAM enzymes"/>
    <property type="match status" value="1"/>
</dbReference>
<name>A0A9X0QHV2_9BACT</name>
<dbReference type="GO" id="GO:0002935">
    <property type="term" value="F:tRNA (adenine(37)-C2)-methyltransferase activity"/>
    <property type="evidence" value="ECO:0007669"/>
    <property type="project" value="UniProtKB-UniRule"/>
</dbReference>
<sequence length="365" mass="40327">MESLNQSAYRARQLCEALYVQRVPSLDQITTLPAALREELKAAGHTVGLPELLQTAHSIDGTERYLVRMADGETVETVWMPGGDGGERGDGTKAAEEEEHPSHDDDDYKRATICISSQVGCAVNCQFCLTAKLGIRRNLTPGEIAGQVAAVLNRHNVEVGRDRINLVFMGMGEPFLNYMSFMDAVRLLTGPMRIPESRMTVSTSGILPGIEQFAQETVRPKLAVSLNASNDIVRESIMPITRKWNIAALLEAISTVPLRPRERITFEYVLLGGINDQREHADELIALLKNLRAKINLIVWNSGPGMPFHEPTPQDVGIFQKRLRDGGIPAFIRKPRGRDIYAACGQLKRTLESPPPTPLIEIATL</sequence>
<feature type="active site" description="S-methylcysteine intermediate" evidence="13">
    <location>
        <position position="344"/>
    </location>
</feature>
<dbReference type="PANTHER" id="PTHR30544">
    <property type="entry name" value="23S RRNA METHYLTRANSFERASE"/>
    <property type="match status" value="1"/>
</dbReference>
<dbReference type="GO" id="GO:0070040">
    <property type="term" value="F:rRNA (adenine(2503)-C2-)-methyltransferase activity"/>
    <property type="evidence" value="ECO:0007669"/>
    <property type="project" value="UniProtKB-UniRule"/>
</dbReference>
<keyword evidence="12 13" id="KW-1015">Disulfide bond</keyword>